<dbReference type="Proteomes" id="UP000027725">
    <property type="component" value="Unassembled WGS sequence"/>
</dbReference>
<dbReference type="EMBL" id="JHEH01000009">
    <property type="protein sequence ID" value="KEP69917.1"/>
    <property type="molecule type" value="Genomic_DNA"/>
</dbReference>
<gene>
    <name evidence="1" type="ORF">DL1_20710</name>
</gene>
<keyword evidence="2" id="KW-1185">Reference proteome</keyword>
<protein>
    <submittedName>
        <fullName evidence="1">Glyceraldehyde-3-phosphate dehydrogenase</fullName>
    </submittedName>
</protein>
<reference evidence="1 2" key="1">
    <citation type="submission" date="2014-03" db="EMBL/GenBank/DDBJ databases">
        <title>The draft genome sequence of Thioclava dalianensis DLFJ1-1.</title>
        <authorList>
            <person name="Lai Q."/>
            <person name="Shao Z."/>
        </authorList>
    </citation>
    <scope>NUCLEOTIDE SEQUENCE [LARGE SCALE GENOMIC DNA]</scope>
    <source>
        <strain evidence="1 2">DLFJ1-1</strain>
    </source>
</reference>
<evidence type="ECO:0000313" key="2">
    <source>
        <dbReference type="Proteomes" id="UP000027725"/>
    </source>
</evidence>
<organism evidence="1 2">
    <name type="scientific">Thioclava dalianensis</name>
    <dbReference type="NCBI Taxonomy" id="1185766"/>
    <lineage>
        <taxon>Bacteria</taxon>
        <taxon>Pseudomonadati</taxon>
        <taxon>Pseudomonadota</taxon>
        <taxon>Alphaproteobacteria</taxon>
        <taxon>Rhodobacterales</taxon>
        <taxon>Paracoccaceae</taxon>
        <taxon>Thioclava</taxon>
    </lineage>
</organism>
<name>A0A074U5K3_9RHOB</name>
<proteinExistence type="predicted"/>
<dbReference type="AlphaFoldDB" id="A0A074U5K3"/>
<dbReference type="RefSeq" id="WP_038065287.1">
    <property type="nucleotide sequence ID" value="NZ_FOVB01000002.1"/>
</dbReference>
<dbReference type="eggNOG" id="ENOG5032IKI">
    <property type="taxonomic scope" value="Bacteria"/>
</dbReference>
<comment type="caution">
    <text evidence="1">The sequence shown here is derived from an EMBL/GenBank/DDBJ whole genome shotgun (WGS) entry which is preliminary data.</text>
</comment>
<accession>A0A074U5K3</accession>
<sequence length="47" mass="5435">MTNRIALWLAATIVLLALADIFLDDGRVLLFLSKKILDLVQYIAFWR</sequence>
<evidence type="ECO:0000313" key="1">
    <source>
        <dbReference type="EMBL" id="KEP69917.1"/>
    </source>
</evidence>